<dbReference type="CDD" id="cd17933">
    <property type="entry name" value="DEXSc_RecD-like"/>
    <property type="match status" value="1"/>
</dbReference>
<dbReference type="InterPro" id="IPR029493">
    <property type="entry name" value="RecD2-like_HHH"/>
</dbReference>
<dbReference type="InterPro" id="IPR055446">
    <property type="entry name" value="RecD2_N_OB"/>
</dbReference>
<dbReference type="EC" id="5.6.2.3" evidence="3"/>
<sequence>MSGFNFKTKVLKGKITKIIYQTQKSDYVVLQFKTENDKKITAVGNMSSPKKEYTYELNGKFIRDQKYGIQFKFEKYRSSMPDNREGLIKYLKSVMTKVGDVRANKILDELGTDALEKIKNDPDLLKQFDFISDLQLQEIKKELFSDEYRAKFISSICNLGFSTNKANSIWKHYLKKGMTPEKILKDLLDNPYQLIDEIDNVGFTKADRIALSLNDDKKSIFRIKATIEHLLKSAEVEGHSYLPKSELLERLQQLLEVKIEADRFEKAISELKKEEKLIVEADKIYQYFLYQAEKEIAYQIKSLIQSKSKKVKFKNLDRIIAEKEAEADIQFAPEQKEAIKKALNNSISIITGGPGTGKSLIVKTICEIYQDKNKHHKIHLASPTGKAATRLETLTNIKAKTIHRLLKFRGEGFHEHFVLAHPGLLIIDEFSMCDIPLAYHLFSAINANLKVVFVGDTNQLPSVGPGNVLKDMISSEIIPTTELKENFRQSDEGVIIPLAKKITEGELPQLNDGPDFVFKKITDEESALEEIMAVFRRLDRNFNIFNIQVISPIKNGVLGVNNLNKKIRACVNPAVSSKPSIGPFRLGDKVMVIKNNYDKEVFNGEFGQVIEVNNKRSLAVKIYESDRVVNFKSDELNYLRHAYACTVHKSQGSEFPFLIMVLSSSHNIMLRRDLLYTGITRTQTKLMLLSDLNTLRRAIDNNIVENRYSSLLEYLKFSNFVSIGDTVKLKDRLNDEVIEYTVVEEDEADVLNSKISFKSPIGKALLKREVGDMFELTTNGNRNVFEILSVDTNSNSY</sequence>
<accession>A0A4R6SAC9</accession>
<dbReference type="InterPro" id="IPR041451">
    <property type="entry name" value="RecD2_SH13"/>
</dbReference>
<dbReference type="Gene3D" id="2.30.30.940">
    <property type="match status" value="1"/>
</dbReference>
<dbReference type="Gene3D" id="1.10.10.2220">
    <property type="match status" value="1"/>
</dbReference>
<dbReference type="EMBL" id="SNXX01000008">
    <property type="protein sequence ID" value="TDP95916.1"/>
    <property type="molecule type" value="Genomic_DNA"/>
</dbReference>
<dbReference type="Pfam" id="PF14490">
    <property type="entry name" value="HHH_RecD2"/>
    <property type="match status" value="1"/>
</dbReference>
<dbReference type="InterPro" id="IPR018151">
    <property type="entry name" value="TF_GreA/GreB_CS"/>
</dbReference>
<dbReference type="InterPro" id="IPR027417">
    <property type="entry name" value="P-loop_NTPase"/>
</dbReference>
<name>A0A4R6SAC9_9FIRM</name>
<dbReference type="PROSITE" id="PS00830">
    <property type="entry name" value="GREAB_2"/>
    <property type="match status" value="1"/>
</dbReference>
<dbReference type="NCBIfam" id="TIGR01448">
    <property type="entry name" value="recD_rel"/>
    <property type="match status" value="1"/>
</dbReference>
<keyword evidence="3" id="KW-0413">Isomerase</keyword>
<dbReference type="Pfam" id="PF01272">
    <property type="entry name" value="GreA_GreB"/>
    <property type="match status" value="1"/>
</dbReference>
<dbReference type="SUPFAM" id="SSF52540">
    <property type="entry name" value="P-loop containing nucleoside triphosphate hydrolases"/>
    <property type="match status" value="2"/>
</dbReference>
<proteinExistence type="inferred from homology"/>
<evidence type="ECO:0000256" key="3">
    <source>
        <dbReference type="HAMAP-Rule" id="MF_01488"/>
    </source>
</evidence>
<keyword evidence="1 3" id="KW-0547">Nucleotide-binding</keyword>
<dbReference type="GO" id="GO:0003677">
    <property type="term" value="F:DNA binding"/>
    <property type="evidence" value="ECO:0007669"/>
    <property type="project" value="UniProtKB-UniRule"/>
</dbReference>
<dbReference type="CDD" id="cd18809">
    <property type="entry name" value="SF1_C_RecD"/>
    <property type="match status" value="1"/>
</dbReference>
<evidence type="ECO:0000259" key="4">
    <source>
        <dbReference type="SMART" id="SM00382"/>
    </source>
</evidence>
<dbReference type="RefSeq" id="WP_133530142.1">
    <property type="nucleotide sequence ID" value="NZ_SNXX01000008.1"/>
</dbReference>
<gene>
    <name evidence="3" type="primary">recD2</name>
    <name evidence="5" type="ORF">C7957_1081</name>
</gene>
<dbReference type="Pfam" id="PF23139">
    <property type="entry name" value="OB_YrrC"/>
    <property type="match status" value="1"/>
</dbReference>
<comment type="similarity">
    <text evidence="3">Belongs to the RecD family. RecD2 subfamily.</text>
</comment>
<protein>
    <recommendedName>
        <fullName evidence="3">ATP-dependent RecD2 DNA helicase</fullName>
        <ecNumber evidence="3">5.6.2.3</ecNumber>
    </recommendedName>
    <alternativeName>
        <fullName evidence="3">DNA 5'-3' helicase subunit RecD2</fullName>
    </alternativeName>
</protein>
<dbReference type="HAMAP" id="MF_01488">
    <property type="entry name" value="RecD2"/>
    <property type="match status" value="1"/>
</dbReference>
<dbReference type="Gene3D" id="3.40.50.300">
    <property type="entry name" value="P-loop containing nucleotide triphosphate hydrolases"/>
    <property type="match status" value="2"/>
</dbReference>
<keyword evidence="3" id="KW-0378">Hydrolase</keyword>
<dbReference type="Gene3D" id="3.10.50.30">
    <property type="entry name" value="Transcription elongation factor, GreA/GreB, C-terminal domain"/>
    <property type="match status" value="1"/>
</dbReference>
<dbReference type="InterPro" id="IPR003593">
    <property type="entry name" value="AAA+_ATPase"/>
</dbReference>
<dbReference type="InterPro" id="IPR001437">
    <property type="entry name" value="Tscrpt_elong_fac_GreA/B_C"/>
</dbReference>
<feature type="binding site" evidence="3">
    <location>
        <begin position="355"/>
        <end position="359"/>
    </location>
    <ligand>
        <name>ATP</name>
        <dbReference type="ChEBI" id="CHEBI:30616"/>
    </ligand>
</feature>
<comment type="function">
    <text evidence="3">DNA-dependent ATPase and ATP-dependent 5'-3' DNA helicase. Has no activity on blunt DNA or DNA with 3'-overhangs, requires at least 10 bases of 5'-ssDNA for helicase activity.</text>
</comment>
<dbReference type="PANTHER" id="PTHR43788">
    <property type="entry name" value="DNA2/NAM7 HELICASE FAMILY MEMBER"/>
    <property type="match status" value="1"/>
</dbReference>
<keyword evidence="2 3" id="KW-0067">ATP-binding</keyword>
<comment type="catalytic activity">
    <reaction evidence="3">
        <text>ATP + H2O = ADP + phosphate + H(+)</text>
        <dbReference type="Rhea" id="RHEA:13065"/>
        <dbReference type="ChEBI" id="CHEBI:15377"/>
        <dbReference type="ChEBI" id="CHEBI:15378"/>
        <dbReference type="ChEBI" id="CHEBI:30616"/>
        <dbReference type="ChEBI" id="CHEBI:43474"/>
        <dbReference type="ChEBI" id="CHEBI:456216"/>
        <dbReference type="EC" id="5.6.2.3"/>
    </reaction>
</comment>
<reference evidence="5 6" key="1">
    <citation type="submission" date="2019-03" db="EMBL/GenBank/DDBJ databases">
        <title>Subsurface microbial communities from deep shales in Ohio and West Virginia, USA.</title>
        <authorList>
            <person name="Wrighton K."/>
        </authorList>
    </citation>
    <scope>NUCLEOTIDE SEQUENCE [LARGE SCALE GENOMIC DNA]</scope>
    <source>
        <strain evidence="5 6">MSL 7</strain>
    </source>
</reference>
<dbReference type="InterPro" id="IPR006345">
    <property type="entry name" value="RecD2"/>
</dbReference>
<dbReference type="Pfam" id="PF13245">
    <property type="entry name" value="AAA_19"/>
    <property type="match status" value="1"/>
</dbReference>
<evidence type="ECO:0000313" key="6">
    <source>
        <dbReference type="Proteomes" id="UP000295176"/>
    </source>
</evidence>
<dbReference type="GO" id="GO:0006310">
    <property type="term" value="P:DNA recombination"/>
    <property type="evidence" value="ECO:0007669"/>
    <property type="project" value="InterPro"/>
</dbReference>
<dbReference type="GO" id="GO:0016887">
    <property type="term" value="F:ATP hydrolysis activity"/>
    <property type="evidence" value="ECO:0007669"/>
    <property type="project" value="RHEA"/>
</dbReference>
<dbReference type="PANTHER" id="PTHR43788:SF6">
    <property type="entry name" value="DNA HELICASE B"/>
    <property type="match status" value="1"/>
</dbReference>
<dbReference type="Pfam" id="PF18335">
    <property type="entry name" value="SH3_13"/>
    <property type="match status" value="1"/>
</dbReference>
<dbReference type="AlphaFoldDB" id="A0A4R6SAC9"/>
<evidence type="ECO:0000256" key="2">
    <source>
        <dbReference type="ARBA" id="ARBA00022840"/>
    </source>
</evidence>
<evidence type="ECO:0000256" key="1">
    <source>
        <dbReference type="ARBA" id="ARBA00022741"/>
    </source>
</evidence>
<dbReference type="Pfam" id="PF13538">
    <property type="entry name" value="UvrD_C_2"/>
    <property type="match status" value="1"/>
</dbReference>
<dbReference type="SMART" id="SM00382">
    <property type="entry name" value="AAA"/>
    <property type="match status" value="1"/>
</dbReference>
<dbReference type="InterPro" id="IPR036953">
    <property type="entry name" value="GreA/GreB_C_sf"/>
</dbReference>
<feature type="domain" description="AAA+ ATPase" evidence="4">
    <location>
        <begin position="344"/>
        <end position="483"/>
    </location>
</feature>
<dbReference type="InterPro" id="IPR050534">
    <property type="entry name" value="Coronavir_polyprotein_1ab"/>
</dbReference>
<dbReference type="SUPFAM" id="SSF54534">
    <property type="entry name" value="FKBP-like"/>
    <property type="match status" value="1"/>
</dbReference>
<keyword evidence="3" id="KW-0238">DNA-binding</keyword>
<dbReference type="InterPro" id="IPR027785">
    <property type="entry name" value="UvrD-like_helicase_C"/>
</dbReference>
<comment type="caution">
    <text evidence="5">The sequence shown here is derived from an EMBL/GenBank/DDBJ whole genome shotgun (WGS) entry which is preliminary data.</text>
</comment>
<keyword evidence="3" id="KW-0347">Helicase</keyword>
<dbReference type="GO" id="GO:0032784">
    <property type="term" value="P:regulation of DNA-templated transcription elongation"/>
    <property type="evidence" value="ECO:0007669"/>
    <property type="project" value="InterPro"/>
</dbReference>
<evidence type="ECO:0000313" key="5">
    <source>
        <dbReference type="EMBL" id="TDP95916.1"/>
    </source>
</evidence>
<dbReference type="GO" id="GO:0005524">
    <property type="term" value="F:ATP binding"/>
    <property type="evidence" value="ECO:0007669"/>
    <property type="project" value="UniProtKB-UniRule"/>
</dbReference>
<dbReference type="Proteomes" id="UP000295176">
    <property type="component" value="Unassembled WGS sequence"/>
</dbReference>
<dbReference type="GO" id="GO:0043139">
    <property type="term" value="F:5'-3' DNA helicase activity"/>
    <property type="evidence" value="ECO:0007669"/>
    <property type="project" value="UniProtKB-UniRule"/>
</dbReference>
<organism evidence="5 6">
    <name type="scientific">Halanaerobium saccharolyticum</name>
    <dbReference type="NCBI Taxonomy" id="43595"/>
    <lineage>
        <taxon>Bacteria</taxon>
        <taxon>Bacillati</taxon>
        <taxon>Bacillota</taxon>
        <taxon>Clostridia</taxon>
        <taxon>Halanaerobiales</taxon>
        <taxon>Halanaerobiaceae</taxon>
        <taxon>Halanaerobium</taxon>
    </lineage>
</organism>